<keyword evidence="2" id="KW-1185">Reference proteome</keyword>
<accession>L9K3N5</accession>
<reference evidence="2" key="2">
    <citation type="journal article" date="2013" name="Nat. Commun.">
        <title>Genome of the Chinese tree shrew.</title>
        <authorList>
            <person name="Fan Y."/>
            <person name="Huang Z.Y."/>
            <person name="Cao C.C."/>
            <person name="Chen C.S."/>
            <person name="Chen Y.X."/>
            <person name="Fan D.D."/>
            <person name="He J."/>
            <person name="Hou H.L."/>
            <person name="Hu L."/>
            <person name="Hu X.T."/>
            <person name="Jiang X.T."/>
            <person name="Lai R."/>
            <person name="Lang Y.S."/>
            <person name="Liang B."/>
            <person name="Liao S.G."/>
            <person name="Mu D."/>
            <person name="Ma Y.Y."/>
            <person name="Niu Y.Y."/>
            <person name="Sun X.Q."/>
            <person name="Xia J.Q."/>
            <person name="Xiao J."/>
            <person name="Xiong Z.Q."/>
            <person name="Xu L."/>
            <person name="Yang L."/>
            <person name="Zhang Y."/>
            <person name="Zhao W."/>
            <person name="Zhao X.D."/>
            <person name="Zheng Y.T."/>
            <person name="Zhou J.M."/>
            <person name="Zhu Y.B."/>
            <person name="Zhang G.J."/>
            <person name="Wang J."/>
            <person name="Yao Y.G."/>
        </authorList>
    </citation>
    <scope>NUCLEOTIDE SEQUENCE [LARGE SCALE GENOMIC DNA]</scope>
</reference>
<reference evidence="2" key="1">
    <citation type="submission" date="2012-07" db="EMBL/GenBank/DDBJ databases">
        <title>Genome of the Chinese tree shrew, a rising model animal genetically related to primates.</title>
        <authorList>
            <person name="Zhang G."/>
            <person name="Fan Y."/>
            <person name="Yao Y."/>
            <person name="Huang Z."/>
        </authorList>
    </citation>
    <scope>NUCLEOTIDE SEQUENCE [LARGE SCALE GENOMIC DNA]</scope>
</reference>
<sequence length="166" mass="17729">MGPSSSVEVHPLQVLERAVPTLEIPHLWGHPSPRTKDVCVASSCTAEGPCGSPGTKVLLQDDPDGCSCSRPSCSFLSGEEGVRLHGLHLVGYTAKSESEAQLRTGQGGKDSDFCSKDLGSVWKAPAWEMACAHKMVARQCLEQHPGVGGLQRQHIPLARHGCLEPR</sequence>
<evidence type="ECO:0000313" key="2">
    <source>
        <dbReference type="Proteomes" id="UP000011518"/>
    </source>
</evidence>
<name>L9K3N5_TUPCH</name>
<proteinExistence type="predicted"/>
<dbReference type="EMBL" id="KB320924">
    <property type="protein sequence ID" value="ELW56037.1"/>
    <property type="molecule type" value="Genomic_DNA"/>
</dbReference>
<dbReference type="Proteomes" id="UP000011518">
    <property type="component" value="Unassembled WGS sequence"/>
</dbReference>
<protein>
    <submittedName>
        <fullName evidence="1">Uncharacterized protein</fullName>
    </submittedName>
</protein>
<dbReference type="InParanoid" id="L9K3N5"/>
<dbReference type="AlphaFoldDB" id="L9K3N5"/>
<gene>
    <name evidence="1" type="ORF">TREES_T100012101</name>
</gene>
<evidence type="ECO:0000313" key="1">
    <source>
        <dbReference type="EMBL" id="ELW56037.1"/>
    </source>
</evidence>
<organism evidence="1 2">
    <name type="scientific">Tupaia chinensis</name>
    <name type="common">Chinese tree shrew</name>
    <name type="synonym">Tupaia belangeri chinensis</name>
    <dbReference type="NCBI Taxonomy" id="246437"/>
    <lineage>
        <taxon>Eukaryota</taxon>
        <taxon>Metazoa</taxon>
        <taxon>Chordata</taxon>
        <taxon>Craniata</taxon>
        <taxon>Vertebrata</taxon>
        <taxon>Euteleostomi</taxon>
        <taxon>Mammalia</taxon>
        <taxon>Eutheria</taxon>
        <taxon>Euarchontoglires</taxon>
        <taxon>Scandentia</taxon>
        <taxon>Tupaiidae</taxon>
        <taxon>Tupaia</taxon>
    </lineage>
</organism>